<protein>
    <submittedName>
        <fullName evidence="2">Uncharacterized protein</fullName>
    </submittedName>
</protein>
<reference evidence="2" key="1">
    <citation type="submission" date="2016-08" db="EMBL/GenBank/DDBJ databases">
        <title>Complete Genome Seqeunce of Paenibacillus sp. nov. IHBB 9852 from high altitute lake of Indian trans-Himalayas.</title>
        <authorList>
            <person name="Kiran S."/>
            <person name="Swarnkar M.K."/>
            <person name="Rana A."/>
            <person name="Tewari R."/>
            <person name="Gulati A."/>
        </authorList>
    </citation>
    <scope>NUCLEOTIDE SEQUENCE [LARGE SCALE GENOMIC DNA]</scope>
    <source>
        <strain evidence="2">IHBB 9852</strain>
    </source>
</reference>
<dbReference type="KEGG" id="pib:BBD41_12805"/>
<accession>A0A1B2E0B1</accession>
<dbReference type="EMBL" id="CP016809">
    <property type="protein sequence ID" value="ANY73393.1"/>
    <property type="molecule type" value="Genomic_DNA"/>
</dbReference>
<dbReference type="GeneID" id="48309125"/>
<evidence type="ECO:0000256" key="1">
    <source>
        <dbReference type="SAM" id="MobiDB-lite"/>
    </source>
</evidence>
<sequence>MNPPNYYSDWMHLLHQLKDLGQEDEKIIGVLEKGSLEWTSGVADKIVDLTLEVIEFKLKNTTRQFQQELDHSRGEEAAIISAIINARYRFNLIYRLCRFAIFPNEVKEALTNVVSKYVGDSQEALLESAKYDRTGQLAYTIRHNSLIPQQTQAPAAAARESIEQKETNSSQFKPRRRVLFK</sequence>
<name>A0A1B2E0B1_9BACL</name>
<organism evidence="2">
    <name type="scientific">Paenibacillus ihbetae</name>
    <dbReference type="NCBI Taxonomy" id="1870820"/>
    <lineage>
        <taxon>Bacteria</taxon>
        <taxon>Bacillati</taxon>
        <taxon>Bacillota</taxon>
        <taxon>Bacilli</taxon>
        <taxon>Bacillales</taxon>
        <taxon>Paenibacillaceae</taxon>
        <taxon>Paenibacillus</taxon>
    </lineage>
</organism>
<dbReference type="RefSeq" id="WP_099477835.1">
    <property type="nucleotide sequence ID" value="NZ_CP016809.1"/>
</dbReference>
<evidence type="ECO:0000313" key="2">
    <source>
        <dbReference type="EMBL" id="ANY73393.1"/>
    </source>
</evidence>
<feature type="region of interest" description="Disordered" evidence="1">
    <location>
        <begin position="150"/>
        <end position="181"/>
    </location>
</feature>
<proteinExistence type="predicted"/>
<dbReference type="AlphaFoldDB" id="A0A1B2E0B1"/>
<gene>
    <name evidence="2" type="ORF">BBD41_12805</name>
</gene>